<keyword evidence="2" id="KW-1185">Reference proteome</keyword>
<name>A0A3Q2D4Z1_CYPVA</name>
<dbReference type="Ensembl" id="ENSCVAT00000021254.1">
    <property type="protein sequence ID" value="ENSCVAP00000013651.1"/>
    <property type="gene ID" value="ENSCVAG00000016218.1"/>
</dbReference>
<proteinExistence type="predicted"/>
<dbReference type="PANTHER" id="PTHR28450:SF1">
    <property type="entry name" value="FANCONI ANEMIA GROUP B PROTEIN"/>
    <property type="match status" value="1"/>
</dbReference>
<reference evidence="1" key="1">
    <citation type="submission" date="2025-08" db="UniProtKB">
        <authorList>
            <consortium name="Ensembl"/>
        </authorList>
    </citation>
    <scope>IDENTIFICATION</scope>
</reference>
<reference evidence="1" key="2">
    <citation type="submission" date="2025-09" db="UniProtKB">
        <authorList>
            <consortium name="Ensembl"/>
        </authorList>
    </citation>
    <scope>IDENTIFICATION</scope>
</reference>
<evidence type="ECO:0000313" key="1">
    <source>
        <dbReference type="Ensembl" id="ENSCVAP00000013651.1"/>
    </source>
</evidence>
<dbReference type="PANTHER" id="PTHR28450">
    <property type="entry name" value="FANCONI ANEMIA GROUP B PROTEIN"/>
    <property type="match status" value="1"/>
</dbReference>
<sequence length="726" mass="81028">MAAKLANYGKIILFTCNQDPACNGSERNWLNFRSFSFAREVNAFLKATEGTAAISRKLSAHVDIVTCNCAVDVQRRVKTPFVLVTKKSEKGGSFQYSLLSLNGLDRLEPCIEFKLPYQMQGNVRILQGPTVLWSHDQSVFYTSPNAKGVRMIPIQMSKSPLTNQYPTLGYFLEKGQVFEGSSILPHPYICITQCMQVLTADRVDDVLRCVVIAATSHQQLVLFENGLVKETCELPFEQAEDIQIVNTGRNGCLFVVFFKQGHVCSVWKDTFQVASCWSDVGSVHVDDFFRCGTEQMLLLFKNQSLAKEPLENFLLTDLCGISYSCGQGFEGMKTSLPPQESSLLTLRALESRLQHLLGLRLVALWDSDEEDGVSLSLLTEPGQSLMPAVIQTRSQVFWLPALSPSTPTLSSSSSSNIFLEPAAKRSKQHLASNDLNVCRLAVTAATKLTPLLTSGSVKCHAMLHYKKGEALFPRSNPTTAVLHCGDISVDIHDLCLKPLLQNPQVKTDEVREDLLSLLTVLDHWVLHIDSPDYSLGDIDGWIRRRENFKKIEVSPEYLLLDSPGPSVPMLLRWYQMNPFQGDLSIHSSQLQMLQFLDSMLTFLPESCFIRPVNFTRSQSTAQEFASALEKEVLSLREGLSSLLCGKAEEERNEAHTGHGGIPETGSAQELVGCTREVWQQNVERSRLSLSPLVDVKRYREMIQRLLKVKMDADLAGVQQAHMNLVS</sequence>
<dbReference type="GO" id="GO:0043240">
    <property type="term" value="C:Fanconi anaemia nuclear complex"/>
    <property type="evidence" value="ECO:0007669"/>
    <property type="project" value="InterPro"/>
</dbReference>
<dbReference type="OMA" id="APCSVPY"/>
<evidence type="ECO:0000313" key="2">
    <source>
        <dbReference type="Proteomes" id="UP000265020"/>
    </source>
</evidence>
<organism evidence="1 2">
    <name type="scientific">Cyprinodon variegatus</name>
    <name type="common">Sheepshead minnow</name>
    <dbReference type="NCBI Taxonomy" id="28743"/>
    <lineage>
        <taxon>Eukaryota</taxon>
        <taxon>Metazoa</taxon>
        <taxon>Chordata</taxon>
        <taxon>Craniata</taxon>
        <taxon>Vertebrata</taxon>
        <taxon>Euteleostomi</taxon>
        <taxon>Actinopterygii</taxon>
        <taxon>Neopterygii</taxon>
        <taxon>Teleostei</taxon>
        <taxon>Neoteleostei</taxon>
        <taxon>Acanthomorphata</taxon>
        <taxon>Ovalentaria</taxon>
        <taxon>Atherinomorphae</taxon>
        <taxon>Cyprinodontiformes</taxon>
        <taxon>Cyprinodontidae</taxon>
        <taxon>Cyprinodon</taxon>
    </lineage>
</organism>
<accession>A0A3Q2D4Z1</accession>
<dbReference type="Proteomes" id="UP000265020">
    <property type="component" value="Unassembled WGS sequence"/>
</dbReference>
<dbReference type="STRING" id="28743.ENSCVAP00000013651"/>
<dbReference type="GO" id="GO:1905168">
    <property type="term" value="P:positive regulation of double-strand break repair via homologous recombination"/>
    <property type="evidence" value="ECO:0007669"/>
    <property type="project" value="TreeGrafter"/>
</dbReference>
<dbReference type="GO" id="GO:2000042">
    <property type="term" value="P:negative regulation of double-strand break repair via homologous recombination"/>
    <property type="evidence" value="ECO:0007669"/>
    <property type="project" value="TreeGrafter"/>
</dbReference>
<dbReference type="GeneTree" id="ENSGT00390000009885"/>
<dbReference type="GO" id="GO:1990414">
    <property type="term" value="P:replication-born double-strand break repair via sister chromatid exchange"/>
    <property type="evidence" value="ECO:0007669"/>
    <property type="project" value="TreeGrafter"/>
</dbReference>
<dbReference type="InterPro" id="IPR033333">
    <property type="entry name" value="FANCB"/>
</dbReference>
<protein>
    <submittedName>
        <fullName evidence="1">FA complementation group B</fullName>
    </submittedName>
</protein>
<dbReference type="AlphaFoldDB" id="A0A3Q2D4Z1"/>
<dbReference type="GO" id="GO:0036297">
    <property type="term" value="P:interstrand cross-link repair"/>
    <property type="evidence" value="ECO:0007669"/>
    <property type="project" value="InterPro"/>
</dbReference>